<comment type="function">
    <text evidence="1">Required for efficient ubiquinone (coenzyme Q) biosynthesis. UbiK is probably an accessory factor of Ubi enzymes and facilitates ubiquinone biosynthesis by acting as an assembly factor, a targeting factor, or both.</text>
</comment>
<feature type="coiled-coil region" evidence="1">
    <location>
        <begin position="168"/>
        <end position="195"/>
    </location>
</feature>
<dbReference type="Pfam" id="PF04380">
    <property type="entry name" value="BMFP"/>
    <property type="match status" value="1"/>
</dbReference>
<evidence type="ECO:0000313" key="2">
    <source>
        <dbReference type="EMBL" id="ABC38598.1"/>
    </source>
</evidence>
<accession>Q2T1I5</accession>
<proteinExistence type="inferred from homology"/>
<dbReference type="GO" id="GO:0006744">
    <property type="term" value="P:ubiquinone biosynthetic process"/>
    <property type="evidence" value="ECO:0007669"/>
    <property type="project" value="UniProtKB-UniRule"/>
</dbReference>
<evidence type="ECO:0000313" key="3">
    <source>
        <dbReference type="Proteomes" id="UP000001930"/>
    </source>
</evidence>
<dbReference type="EMBL" id="CP000086">
    <property type="protein sequence ID" value="ABC38598.1"/>
    <property type="molecule type" value="Genomic_DNA"/>
</dbReference>
<dbReference type="AlphaFoldDB" id="Q2T1I5"/>
<dbReference type="InterPro" id="IPR007475">
    <property type="entry name" value="UbiK"/>
</dbReference>
<protein>
    <recommendedName>
        <fullName evidence="1">Ubiquinone biosynthesis accessory factor UbiK</fullName>
    </recommendedName>
</protein>
<sequence length="201" mass="22446">MVVVPSLLQCMAEHLQQLACHVGSRRSRQAFTQISGVGARLRERKRALAERPTRARFAGVLKGRLLECTHVRRIANAASRDRMPGKRACGRTNFGHAHFVGTTATAIAQILCTWKGNTMKQPSDVFNGLQARIGDLLKNSPAKDVERNVKAMLTQGFSKLDLVTREEFDTQTQVLARTRARLEELEKRVAELEQKLADVQS</sequence>
<keyword evidence="1" id="KW-0831">Ubiquinone biosynthesis</keyword>
<organism evidence="2 3">
    <name type="scientific">Burkholderia thailandensis (strain ATCC 700388 / DSM 13276 / CCUG 48851 / CIP 106301 / E264)</name>
    <dbReference type="NCBI Taxonomy" id="271848"/>
    <lineage>
        <taxon>Bacteria</taxon>
        <taxon>Pseudomonadati</taxon>
        <taxon>Pseudomonadota</taxon>
        <taxon>Betaproteobacteria</taxon>
        <taxon>Burkholderiales</taxon>
        <taxon>Burkholderiaceae</taxon>
        <taxon>Burkholderia</taxon>
        <taxon>pseudomallei group</taxon>
    </lineage>
</organism>
<evidence type="ECO:0000256" key="1">
    <source>
        <dbReference type="HAMAP-Rule" id="MF_02216"/>
    </source>
</evidence>
<dbReference type="PANTHER" id="PTHR38040">
    <property type="entry name" value="UBIQUINONE BIOSYNTHESIS ACCESSORY FACTOR UBIK"/>
    <property type="match status" value="1"/>
</dbReference>
<keyword evidence="1" id="KW-0175">Coiled coil</keyword>
<dbReference type="HOGENOM" id="CLU_1358333_0_0_4"/>
<dbReference type="GO" id="GO:0005829">
    <property type="term" value="C:cytosol"/>
    <property type="evidence" value="ECO:0007669"/>
    <property type="project" value="TreeGrafter"/>
</dbReference>
<dbReference type="KEGG" id="bte:BTH_I0406"/>
<dbReference type="Proteomes" id="UP000001930">
    <property type="component" value="Chromosome I"/>
</dbReference>
<dbReference type="PANTHER" id="PTHR38040:SF1">
    <property type="entry name" value="UBIQUINONE BIOSYNTHESIS ACCESSORY FACTOR UBIK"/>
    <property type="match status" value="1"/>
</dbReference>
<comment type="similarity">
    <text evidence="1">Belongs to the UbiK family.</text>
</comment>
<name>Q2T1I5_BURTA</name>
<dbReference type="HAMAP" id="MF_02216">
    <property type="entry name" value="UbiK"/>
    <property type="match status" value="1"/>
</dbReference>
<keyword evidence="3" id="KW-1185">Reference proteome</keyword>
<gene>
    <name evidence="1" type="primary">ubiK</name>
    <name evidence="2" type="ordered locus">BTH_I0406</name>
</gene>
<dbReference type="UniPathway" id="UPA00232"/>
<comment type="subcellular location">
    <subcellularLocation>
        <location evidence="1">Cytoplasm</location>
    </subcellularLocation>
</comment>
<reference evidence="2 3" key="1">
    <citation type="journal article" date="2005" name="BMC Genomics">
        <title>Bacterial genome adaptation to niches: divergence of the potential virulence genes in three Burkholderia species of different survival strategies.</title>
        <authorList>
            <person name="Kim H.S."/>
            <person name="Schell M.A."/>
            <person name="Yu Y."/>
            <person name="Ulrich R.L."/>
            <person name="Sarria S.H."/>
            <person name="Nierman W.C."/>
            <person name="DeShazer D."/>
        </authorList>
    </citation>
    <scope>NUCLEOTIDE SEQUENCE [LARGE SCALE GENOMIC DNA]</scope>
    <source>
        <strain evidence="3">ATCC 700388 / DSM 13276 / CCUG 48851 / CIP 106301 / E264</strain>
    </source>
</reference>
<comment type="pathway">
    <text evidence="1">Cofactor biosynthesis; ubiquinone biosynthesis.</text>
</comment>
<keyword evidence="1" id="KW-0963">Cytoplasm</keyword>